<name>A0A086J712_TOXGO</name>
<dbReference type="SUPFAM" id="SSF90229">
    <property type="entry name" value="CCCH zinc finger"/>
    <property type="match status" value="3"/>
</dbReference>
<dbReference type="InterPro" id="IPR045877">
    <property type="entry name" value="ZFP36-like"/>
</dbReference>
<dbReference type="Pfam" id="PF00642">
    <property type="entry name" value="zf-CCCH"/>
    <property type="match status" value="2"/>
</dbReference>
<feature type="compositionally biased region" description="Low complexity" evidence="6">
    <location>
        <begin position="435"/>
        <end position="452"/>
    </location>
</feature>
<keyword evidence="1 5" id="KW-0479">Metal-binding</keyword>
<feature type="domain" description="C3H1-type" evidence="7">
    <location>
        <begin position="312"/>
        <end position="340"/>
    </location>
</feature>
<protein>
    <submittedName>
        <fullName evidence="8">Zinc finger (CCCH type) motif-containing protein</fullName>
    </submittedName>
</protein>
<feature type="compositionally biased region" description="Basic residues" evidence="6">
    <location>
        <begin position="421"/>
        <end position="430"/>
    </location>
</feature>
<evidence type="ECO:0000313" key="9">
    <source>
        <dbReference type="Proteomes" id="UP000028828"/>
    </source>
</evidence>
<feature type="compositionally biased region" description="Basic and acidic residues" evidence="6">
    <location>
        <begin position="187"/>
        <end position="199"/>
    </location>
</feature>
<dbReference type="Proteomes" id="UP000028828">
    <property type="component" value="Unassembled WGS sequence"/>
</dbReference>
<feature type="compositionally biased region" description="Basic and acidic residues" evidence="6">
    <location>
        <begin position="826"/>
        <end position="837"/>
    </location>
</feature>
<evidence type="ECO:0000256" key="1">
    <source>
        <dbReference type="ARBA" id="ARBA00022723"/>
    </source>
</evidence>
<gene>
    <name evidence="8" type="ORF">TGP89_242090</name>
</gene>
<proteinExistence type="predicted"/>
<dbReference type="GO" id="GO:0003729">
    <property type="term" value="F:mRNA binding"/>
    <property type="evidence" value="ECO:0007669"/>
    <property type="project" value="InterPro"/>
</dbReference>
<feature type="zinc finger region" description="C3H1-type" evidence="5">
    <location>
        <begin position="348"/>
        <end position="374"/>
    </location>
</feature>
<feature type="region of interest" description="Disordered" evidence="6">
    <location>
        <begin position="817"/>
        <end position="842"/>
    </location>
</feature>
<dbReference type="Gene3D" id="3.30.1370.210">
    <property type="match status" value="1"/>
</dbReference>
<accession>A0A086J712</accession>
<keyword evidence="4 5" id="KW-0862">Zinc</keyword>
<evidence type="ECO:0000256" key="2">
    <source>
        <dbReference type="ARBA" id="ARBA00022737"/>
    </source>
</evidence>
<dbReference type="AlphaFoldDB" id="A0A086J712"/>
<evidence type="ECO:0000256" key="4">
    <source>
        <dbReference type="ARBA" id="ARBA00022833"/>
    </source>
</evidence>
<evidence type="ECO:0000256" key="3">
    <source>
        <dbReference type="ARBA" id="ARBA00022771"/>
    </source>
</evidence>
<dbReference type="OrthoDB" id="440636at2759"/>
<feature type="region of interest" description="Disordered" evidence="6">
    <location>
        <begin position="407"/>
        <end position="452"/>
    </location>
</feature>
<dbReference type="SMART" id="SM00356">
    <property type="entry name" value="ZnF_C3H1"/>
    <property type="match status" value="3"/>
</dbReference>
<feature type="domain" description="C3H1-type" evidence="7">
    <location>
        <begin position="383"/>
        <end position="409"/>
    </location>
</feature>
<keyword evidence="2" id="KW-0677">Repeat</keyword>
<dbReference type="PANTHER" id="PTHR12547">
    <property type="entry name" value="CCCH ZINC FINGER/TIS11-RELATED"/>
    <property type="match status" value="1"/>
</dbReference>
<dbReference type="VEuPathDB" id="ToxoDB:TGP89_242090"/>
<dbReference type="InterPro" id="IPR000571">
    <property type="entry name" value="Znf_CCCH"/>
</dbReference>
<feature type="compositionally biased region" description="Basic and acidic residues" evidence="6">
    <location>
        <begin position="407"/>
        <end position="420"/>
    </location>
</feature>
<keyword evidence="3 5" id="KW-0863">Zinc-finger</keyword>
<dbReference type="GO" id="GO:0008270">
    <property type="term" value="F:zinc ion binding"/>
    <property type="evidence" value="ECO:0007669"/>
    <property type="project" value="UniProtKB-KW"/>
</dbReference>
<feature type="domain" description="C3H1-type" evidence="7">
    <location>
        <begin position="348"/>
        <end position="374"/>
    </location>
</feature>
<evidence type="ECO:0000256" key="5">
    <source>
        <dbReference type="PROSITE-ProRule" id="PRU00723"/>
    </source>
</evidence>
<feature type="region of interest" description="Disordered" evidence="6">
    <location>
        <begin position="172"/>
        <end position="263"/>
    </location>
</feature>
<sequence length="852" mass="89881">MAKIQGHGRILEALLASTDSPVAAAQSLLDSAVAAGRTYDAVSSGRSMHLSAPFDQTPASVVKADDDDGLAFLVSLLGLDGQGSEGEERASGASELVGREAVEASVSGDGGLEHGTVGEENTLIDCGAADVIASAAEVTPNMPSGVTVDFGFEQGLGWSMGDSPTYRRNEPVVTNTGGSDSVDGVDCDEKLSRGNETHSLKTSGGSGCSSGMCRTDFLRTGGGTQEDGGCTVGERRRRSGAQSIQGRHGSGNRGDQTGLQGSSNNGNTACGAGFLPSVLLSDSALALQTALVALLQLQKQDEEGVKQEPVIPRRNLMCTAFLKTGACNNPERCNYAHNMVELQKKLELRKTSLCKYWLKGKCENDDCNFAHGEHELQSTEGVYKTTICKYWKQGSCHSGSSCRHAHGEADLRPEKLPPHLERKRNHKMKQQWKTGSGNAPIGPSPSAAASVGARGKQQSAHQVAPIRMPCRQDYTFDCNRIEQSFEKTSLMLQGKRRRGADTAFGLDSGNEFLQRGCRNCPDEFMRNNYLPPGERTYEPSMVRASGQTGVSDRLEGYPSSRGSVFNAGASGVRPGQYEVPCGRAVWGNLTVGGRASDEISDMSTASATSSRWGGADCRSSLPSFQDFTRENSGGSESLLRFSNSSITRVSSLAEEESCHGTTWRPGGVAPASGFSDVSPVAASLPSVAHALNGPSGGGGLIFVPPPGLSLHNDFGCFAGGRGTSHTAAALQNEEETVVDAYPGELSYCRYPYVSDAVLRTLTDSVAGLAVDENMADREKTVNDYLSSGIGRATVSSLRVDKIEATGEDVYGHVATGTLSRKSSSSRVDDDNRTKSKGEASGTGVRIVSVTQV</sequence>
<feature type="zinc finger region" description="C3H1-type" evidence="5">
    <location>
        <begin position="383"/>
        <end position="409"/>
    </location>
</feature>
<dbReference type="EMBL" id="AEYI02002522">
    <property type="protein sequence ID" value="KFG27930.1"/>
    <property type="molecule type" value="Genomic_DNA"/>
</dbReference>
<reference evidence="8 9" key="1">
    <citation type="submission" date="2014-03" db="EMBL/GenBank/DDBJ databases">
        <authorList>
            <person name="Sibley D."/>
            <person name="Venepally P."/>
            <person name="Karamycheva S."/>
            <person name="Hadjithomas M."/>
            <person name="Khan A."/>
            <person name="Brunk B."/>
            <person name="Roos D."/>
            <person name="Caler E."/>
            <person name="Lorenzi H."/>
        </authorList>
    </citation>
    <scope>NUCLEOTIDE SEQUENCE [LARGE SCALE GENOMIC DNA]</scope>
    <source>
        <strain evidence="9">p89</strain>
    </source>
</reference>
<dbReference type="PROSITE" id="PS50103">
    <property type="entry name" value="ZF_C3H1"/>
    <property type="match status" value="3"/>
</dbReference>
<dbReference type="Gene3D" id="4.10.1000.10">
    <property type="entry name" value="Zinc finger, CCCH-type"/>
    <property type="match status" value="1"/>
</dbReference>
<dbReference type="InterPro" id="IPR036855">
    <property type="entry name" value="Znf_CCCH_sf"/>
</dbReference>
<feature type="compositionally biased region" description="Polar residues" evidence="6">
    <location>
        <begin position="253"/>
        <end position="263"/>
    </location>
</feature>
<feature type="zinc finger region" description="C3H1-type" evidence="5">
    <location>
        <begin position="312"/>
        <end position="340"/>
    </location>
</feature>
<organism evidence="8 9">
    <name type="scientific">Toxoplasma gondii p89</name>
    <dbReference type="NCBI Taxonomy" id="943119"/>
    <lineage>
        <taxon>Eukaryota</taxon>
        <taxon>Sar</taxon>
        <taxon>Alveolata</taxon>
        <taxon>Apicomplexa</taxon>
        <taxon>Conoidasida</taxon>
        <taxon>Coccidia</taxon>
        <taxon>Eucoccidiorida</taxon>
        <taxon>Eimeriorina</taxon>
        <taxon>Sarcocystidae</taxon>
        <taxon>Toxoplasma</taxon>
    </lineage>
</organism>
<evidence type="ECO:0000256" key="6">
    <source>
        <dbReference type="SAM" id="MobiDB-lite"/>
    </source>
</evidence>
<evidence type="ECO:0000259" key="7">
    <source>
        <dbReference type="PROSITE" id="PS50103"/>
    </source>
</evidence>
<evidence type="ECO:0000313" key="8">
    <source>
        <dbReference type="EMBL" id="KFG27930.1"/>
    </source>
</evidence>
<comment type="caution">
    <text evidence="8">The sequence shown here is derived from an EMBL/GenBank/DDBJ whole genome shotgun (WGS) entry which is preliminary data.</text>
</comment>